<proteinExistence type="predicted"/>
<dbReference type="Proteomes" id="UP000194903">
    <property type="component" value="Unassembled WGS sequence"/>
</dbReference>
<evidence type="ECO:0008006" key="3">
    <source>
        <dbReference type="Google" id="ProtNLM"/>
    </source>
</evidence>
<reference evidence="1 2" key="1">
    <citation type="submission" date="2017-05" db="EMBL/GenBank/DDBJ databases">
        <title>Butyricicoccus porcorum sp. nov. a butyrate-producing bacterium from the swine intestinal tract.</title>
        <authorList>
            <person name="Trachsel J."/>
            <person name="Humphrey S."/>
            <person name="Allen H.K."/>
        </authorList>
    </citation>
    <scope>NUCLEOTIDE SEQUENCE [LARGE SCALE GENOMIC DNA]</scope>
    <source>
        <strain evidence="1">BB10</strain>
    </source>
</reference>
<sequence length="93" mass="10856">MDAVIAYFEEDMKGCTLTKVTYDEEINEMQGEDWAEQFDADRAMLLGTVFDVNSEEGNNDFEFLKSGKTYDFFEWILTQDENGNWIIHVEGYT</sequence>
<evidence type="ECO:0000313" key="1">
    <source>
        <dbReference type="EMBL" id="OUM20967.1"/>
    </source>
</evidence>
<comment type="caution">
    <text evidence="1">The sequence shown here is derived from an EMBL/GenBank/DDBJ whole genome shotgun (WGS) entry which is preliminary data.</text>
</comment>
<organism evidence="1 2">
    <name type="scientific">Butyricicoccus porcorum</name>
    <dbReference type="NCBI Taxonomy" id="1945634"/>
    <lineage>
        <taxon>Bacteria</taxon>
        <taxon>Bacillati</taxon>
        <taxon>Bacillota</taxon>
        <taxon>Clostridia</taxon>
        <taxon>Eubacteriales</taxon>
        <taxon>Butyricicoccaceae</taxon>
        <taxon>Butyricicoccus</taxon>
    </lineage>
</organism>
<dbReference type="AlphaFoldDB" id="A0A252F5C6"/>
<gene>
    <name evidence="1" type="ORF">CBW42_05135</name>
</gene>
<accession>A0A252F5C6</accession>
<name>A0A252F5C6_9FIRM</name>
<keyword evidence="2" id="KW-1185">Reference proteome</keyword>
<evidence type="ECO:0000313" key="2">
    <source>
        <dbReference type="Proteomes" id="UP000194903"/>
    </source>
</evidence>
<protein>
    <recommendedName>
        <fullName evidence="3">DUF4829 domain-containing protein</fullName>
    </recommendedName>
</protein>
<dbReference type="EMBL" id="NHOC01000004">
    <property type="protein sequence ID" value="OUM20967.1"/>
    <property type="molecule type" value="Genomic_DNA"/>
</dbReference>